<name>A0AA86VXQ0_9FABA</name>
<dbReference type="Proteomes" id="UP001189624">
    <property type="component" value="Chromosome 3"/>
</dbReference>
<proteinExistence type="predicted"/>
<evidence type="ECO:0000313" key="2">
    <source>
        <dbReference type="EMBL" id="CAJ1942271.1"/>
    </source>
</evidence>
<dbReference type="EMBL" id="OY731400">
    <property type="protein sequence ID" value="CAJ1942271.1"/>
    <property type="molecule type" value="Genomic_DNA"/>
</dbReference>
<dbReference type="AlphaFoldDB" id="A0AA86VXQ0"/>
<feature type="region of interest" description="Disordered" evidence="1">
    <location>
        <begin position="1"/>
        <end position="42"/>
    </location>
</feature>
<evidence type="ECO:0000313" key="3">
    <source>
        <dbReference type="Proteomes" id="UP001189624"/>
    </source>
</evidence>
<feature type="compositionally biased region" description="Polar residues" evidence="1">
    <location>
        <begin position="19"/>
        <end position="38"/>
    </location>
</feature>
<protein>
    <submittedName>
        <fullName evidence="2">Uncharacterized protein</fullName>
    </submittedName>
</protein>
<sequence length="123" mass="14017">MGEIDGRRVKVNPPLKTESVVQSSRNSKVSPLSDANTMQERKRKFENLSESWENRRGIMMKASQVGLLLRQKNVHKIAENKPVIPAFHLNQLVTRGHSGHEPKYSAGKVIFHKSRSTLRLYAK</sequence>
<accession>A0AA86VXQ0</accession>
<reference evidence="2" key="1">
    <citation type="submission" date="2023-10" db="EMBL/GenBank/DDBJ databases">
        <authorList>
            <person name="Domelevo Entfellner J.-B."/>
        </authorList>
    </citation>
    <scope>NUCLEOTIDE SEQUENCE</scope>
</reference>
<dbReference type="Gramene" id="rna-AYBTSS11_LOCUS10751">
    <property type="protein sequence ID" value="CAJ1942271.1"/>
    <property type="gene ID" value="gene-AYBTSS11_LOCUS10751"/>
</dbReference>
<keyword evidence="3" id="KW-1185">Reference proteome</keyword>
<gene>
    <name evidence="2" type="ORF">AYBTSS11_LOCUS10751</name>
</gene>
<organism evidence="2 3">
    <name type="scientific">Sphenostylis stenocarpa</name>
    <dbReference type="NCBI Taxonomy" id="92480"/>
    <lineage>
        <taxon>Eukaryota</taxon>
        <taxon>Viridiplantae</taxon>
        <taxon>Streptophyta</taxon>
        <taxon>Embryophyta</taxon>
        <taxon>Tracheophyta</taxon>
        <taxon>Spermatophyta</taxon>
        <taxon>Magnoliopsida</taxon>
        <taxon>eudicotyledons</taxon>
        <taxon>Gunneridae</taxon>
        <taxon>Pentapetalae</taxon>
        <taxon>rosids</taxon>
        <taxon>fabids</taxon>
        <taxon>Fabales</taxon>
        <taxon>Fabaceae</taxon>
        <taxon>Papilionoideae</taxon>
        <taxon>50 kb inversion clade</taxon>
        <taxon>NPAAA clade</taxon>
        <taxon>indigoferoid/millettioid clade</taxon>
        <taxon>Phaseoleae</taxon>
        <taxon>Sphenostylis</taxon>
    </lineage>
</organism>
<evidence type="ECO:0000256" key="1">
    <source>
        <dbReference type="SAM" id="MobiDB-lite"/>
    </source>
</evidence>